<dbReference type="SUPFAM" id="SSF53822">
    <property type="entry name" value="Periplasmic binding protein-like I"/>
    <property type="match status" value="1"/>
</dbReference>
<gene>
    <name evidence="6" type="ORF">FHP25_06705</name>
</gene>
<dbReference type="Gene3D" id="3.40.50.2300">
    <property type="match status" value="2"/>
</dbReference>
<dbReference type="AlphaFoldDB" id="A0A5C8PSG9"/>
<evidence type="ECO:0000256" key="3">
    <source>
        <dbReference type="ARBA" id="ARBA00022729"/>
    </source>
</evidence>
<dbReference type="Pfam" id="PF13407">
    <property type="entry name" value="Peripla_BP_4"/>
    <property type="match status" value="1"/>
</dbReference>
<dbReference type="PANTHER" id="PTHR46847">
    <property type="entry name" value="D-ALLOSE-BINDING PERIPLASMIC PROTEIN-RELATED"/>
    <property type="match status" value="1"/>
</dbReference>
<dbReference type="InterPro" id="IPR028082">
    <property type="entry name" value="Peripla_BP_I"/>
</dbReference>
<dbReference type="EMBL" id="VDUZ01000005">
    <property type="protein sequence ID" value="TXL79615.1"/>
    <property type="molecule type" value="Genomic_DNA"/>
</dbReference>
<feature type="chain" id="PRO_5022857327" evidence="4">
    <location>
        <begin position="26"/>
        <end position="368"/>
    </location>
</feature>
<dbReference type="RefSeq" id="WP_147846124.1">
    <property type="nucleotide sequence ID" value="NZ_VDUZ01000005.1"/>
</dbReference>
<proteinExistence type="inferred from homology"/>
<dbReference type="PANTHER" id="PTHR46847:SF1">
    <property type="entry name" value="D-ALLOSE-BINDING PERIPLASMIC PROTEIN-RELATED"/>
    <property type="match status" value="1"/>
</dbReference>
<sequence>MVLSILKRSALGAAICAAMIGNAAADDVVKKAEAELARYRAIPKFEAPGAPFDAKACMAGKKILSVPASSTIPFLSTINKATARLAKDIGFHFQVWENQGQVSQWVQGLNYGASNKFDLIEMLAGADPRAVEPQIKAARAAGSKVVAAHLTGFEQAVPGGADGVVPIDYKRAGELLGWWAIGRTGGKVNALVLIVSGALSTDSMMDGFKEIMAKNCPSCKHAVIDAPVSEWATKIQPAVQAALLADPTINAIVPIYDSMVQFVLPALTITGKAGRIPIGTFNGTPFVIGLVQSGQVEMDIGENLDWIAHGVLDSHMRRLCGLGEIKDPKIPLLIFDKSNAATAGKPPVDSKGYGDEYVAGFRKLWKLQ</sequence>
<evidence type="ECO:0000313" key="7">
    <source>
        <dbReference type="Proteomes" id="UP000321638"/>
    </source>
</evidence>
<reference evidence="6 7" key="1">
    <citation type="submission" date="2019-06" db="EMBL/GenBank/DDBJ databases">
        <title>New taxonomy in bacterial strain CC-CFT640, isolated from vineyard.</title>
        <authorList>
            <person name="Lin S.-Y."/>
            <person name="Tsai C.-F."/>
            <person name="Young C.-C."/>
        </authorList>
    </citation>
    <scope>NUCLEOTIDE SEQUENCE [LARGE SCALE GENOMIC DNA]</scope>
    <source>
        <strain evidence="6 7">CC-CFT640</strain>
    </source>
</reference>
<dbReference type="InterPro" id="IPR025997">
    <property type="entry name" value="SBP_2_dom"/>
</dbReference>
<keyword evidence="7" id="KW-1185">Reference proteome</keyword>
<dbReference type="Proteomes" id="UP000321638">
    <property type="component" value="Unassembled WGS sequence"/>
</dbReference>
<dbReference type="OrthoDB" id="8287616at2"/>
<comment type="subcellular location">
    <subcellularLocation>
        <location evidence="1">Cell envelope</location>
    </subcellularLocation>
</comment>
<evidence type="ECO:0000256" key="2">
    <source>
        <dbReference type="ARBA" id="ARBA00007639"/>
    </source>
</evidence>
<feature type="domain" description="Periplasmic binding protein" evidence="5">
    <location>
        <begin position="66"/>
        <end position="303"/>
    </location>
</feature>
<dbReference type="GO" id="GO:0030246">
    <property type="term" value="F:carbohydrate binding"/>
    <property type="evidence" value="ECO:0007669"/>
    <property type="project" value="UniProtKB-ARBA"/>
</dbReference>
<dbReference type="GO" id="GO:0030313">
    <property type="term" value="C:cell envelope"/>
    <property type="evidence" value="ECO:0007669"/>
    <property type="project" value="UniProtKB-SubCell"/>
</dbReference>
<evidence type="ECO:0000313" key="6">
    <source>
        <dbReference type="EMBL" id="TXL79615.1"/>
    </source>
</evidence>
<comment type="similarity">
    <text evidence="2">Belongs to the bacterial solute-binding protein 2 family.</text>
</comment>
<evidence type="ECO:0000259" key="5">
    <source>
        <dbReference type="Pfam" id="PF13407"/>
    </source>
</evidence>
<comment type="caution">
    <text evidence="6">The sequence shown here is derived from an EMBL/GenBank/DDBJ whole genome shotgun (WGS) entry which is preliminary data.</text>
</comment>
<protein>
    <submittedName>
        <fullName evidence="6">Sugar ABC transporter substrate-binding protein</fullName>
    </submittedName>
</protein>
<feature type="signal peptide" evidence="4">
    <location>
        <begin position="1"/>
        <end position="25"/>
    </location>
</feature>
<evidence type="ECO:0000256" key="1">
    <source>
        <dbReference type="ARBA" id="ARBA00004196"/>
    </source>
</evidence>
<organism evidence="6 7">
    <name type="scientific">Vineibacter terrae</name>
    <dbReference type="NCBI Taxonomy" id="2586908"/>
    <lineage>
        <taxon>Bacteria</taxon>
        <taxon>Pseudomonadati</taxon>
        <taxon>Pseudomonadota</taxon>
        <taxon>Alphaproteobacteria</taxon>
        <taxon>Hyphomicrobiales</taxon>
        <taxon>Vineibacter</taxon>
    </lineage>
</organism>
<name>A0A5C8PSG9_9HYPH</name>
<keyword evidence="3 4" id="KW-0732">Signal</keyword>
<evidence type="ECO:0000256" key="4">
    <source>
        <dbReference type="SAM" id="SignalP"/>
    </source>
</evidence>
<accession>A0A5C8PSG9</accession>